<dbReference type="GO" id="GO:0005829">
    <property type="term" value="C:cytosol"/>
    <property type="evidence" value="ECO:0007669"/>
    <property type="project" value="TreeGrafter"/>
</dbReference>
<protein>
    <recommendedName>
        <fullName evidence="2">ubiquitinyl hydrolase 1</fullName>
        <ecNumber evidence="2">3.4.19.12</ecNumber>
    </recommendedName>
</protein>
<dbReference type="InterPro" id="IPR038765">
    <property type="entry name" value="Papain-like_cys_pep_sf"/>
</dbReference>
<dbReference type="CDD" id="cd02257">
    <property type="entry name" value="Peptidase_C19"/>
    <property type="match status" value="1"/>
</dbReference>
<dbReference type="AlphaFoldDB" id="A0A6C0CR95"/>
<comment type="catalytic activity">
    <reaction evidence="1">
        <text>Thiol-dependent hydrolysis of ester, thioester, amide, peptide and isopeptide bonds formed by the C-terminal Gly of ubiquitin (a 76-residue protein attached to proteins as an intracellular targeting signal).</text>
        <dbReference type="EC" id="3.4.19.12"/>
    </reaction>
</comment>
<sequence length="287" mass="33871">MFSFINLGNTCFFNSALQCLLAIRMFREIIVNMSHCTNYYTFFMKALMTQTVHQSLNVSDLYSHYLTDFKLQRNHPEDTSECLSHLIDQLSDSRDTFARRSDVTSACQCHDFWQRTSTSWIDDMFTGLFGITKRYECCRHVTQHFETFRSLVFYTDQVNGIMSCLMSYLKEETIDGVQCERCEQRTRVCTYNTFHRLPPVLIFDLINTGNTLQTIEQTIHIEHRHGMPVKYVYDLKCIVLYVSQCHYKCIVFNDNIVYNIDDTRIEIIPDLATMNLQETRLLIYERG</sequence>
<evidence type="ECO:0000256" key="3">
    <source>
        <dbReference type="ARBA" id="ARBA00022670"/>
    </source>
</evidence>
<keyword evidence="6" id="KW-0788">Thiol protease</keyword>
<dbReference type="PANTHER" id="PTHR24006">
    <property type="entry name" value="UBIQUITIN CARBOXYL-TERMINAL HYDROLASE"/>
    <property type="match status" value="1"/>
</dbReference>
<evidence type="ECO:0000256" key="6">
    <source>
        <dbReference type="ARBA" id="ARBA00022807"/>
    </source>
</evidence>
<name>A0A6C0CR95_9ZZZZ</name>
<keyword evidence="5" id="KW-0378">Hydrolase</keyword>
<dbReference type="InterPro" id="IPR001394">
    <property type="entry name" value="Peptidase_C19_UCH"/>
</dbReference>
<dbReference type="Gene3D" id="3.90.70.10">
    <property type="entry name" value="Cysteine proteinases"/>
    <property type="match status" value="1"/>
</dbReference>
<reference evidence="8" key="1">
    <citation type="journal article" date="2020" name="Nature">
        <title>Giant virus diversity and host interactions through global metagenomics.</title>
        <authorList>
            <person name="Schulz F."/>
            <person name="Roux S."/>
            <person name="Paez-Espino D."/>
            <person name="Jungbluth S."/>
            <person name="Walsh D.A."/>
            <person name="Denef V.J."/>
            <person name="McMahon K.D."/>
            <person name="Konstantinidis K.T."/>
            <person name="Eloe-Fadrosh E.A."/>
            <person name="Kyrpides N.C."/>
            <person name="Woyke T."/>
        </authorList>
    </citation>
    <scope>NUCLEOTIDE SEQUENCE</scope>
    <source>
        <strain evidence="8">GVMAG-M-3300021473-15</strain>
    </source>
</reference>
<dbReference type="GO" id="GO:0004843">
    <property type="term" value="F:cysteine-type deubiquitinase activity"/>
    <property type="evidence" value="ECO:0007669"/>
    <property type="project" value="UniProtKB-EC"/>
</dbReference>
<keyword evidence="4" id="KW-0833">Ubl conjugation pathway</keyword>
<dbReference type="InterPro" id="IPR050164">
    <property type="entry name" value="Peptidase_C19"/>
</dbReference>
<evidence type="ECO:0000256" key="2">
    <source>
        <dbReference type="ARBA" id="ARBA00012759"/>
    </source>
</evidence>
<keyword evidence="3" id="KW-0645">Protease</keyword>
<organism evidence="8">
    <name type="scientific">viral metagenome</name>
    <dbReference type="NCBI Taxonomy" id="1070528"/>
    <lineage>
        <taxon>unclassified sequences</taxon>
        <taxon>metagenomes</taxon>
        <taxon>organismal metagenomes</taxon>
    </lineage>
</organism>
<evidence type="ECO:0000256" key="1">
    <source>
        <dbReference type="ARBA" id="ARBA00000707"/>
    </source>
</evidence>
<dbReference type="EMBL" id="MN739474">
    <property type="protein sequence ID" value="QHT06747.1"/>
    <property type="molecule type" value="Genomic_DNA"/>
</dbReference>
<proteinExistence type="predicted"/>
<dbReference type="PANTHER" id="PTHR24006:SF687">
    <property type="entry name" value="UBIQUITIN CARBOXYL-TERMINAL HYDROLASE 10"/>
    <property type="match status" value="1"/>
</dbReference>
<evidence type="ECO:0000256" key="5">
    <source>
        <dbReference type="ARBA" id="ARBA00022801"/>
    </source>
</evidence>
<evidence type="ECO:0000256" key="4">
    <source>
        <dbReference type="ARBA" id="ARBA00022786"/>
    </source>
</evidence>
<dbReference type="GO" id="GO:0006508">
    <property type="term" value="P:proteolysis"/>
    <property type="evidence" value="ECO:0007669"/>
    <property type="project" value="UniProtKB-KW"/>
</dbReference>
<evidence type="ECO:0000313" key="8">
    <source>
        <dbReference type="EMBL" id="QHT06747.1"/>
    </source>
</evidence>
<evidence type="ECO:0000259" key="7">
    <source>
        <dbReference type="PROSITE" id="PS50235"/>
    </source>
</evidence>
<dbReference type="EC" id="3.4.19.12" evidence="2"/>
<dbReference type="InterPro" id="IPR028889">
    <property type="entry name" value="USP"/>
</dbReference>
<dbReference type="PROSITE" id="PS50235">
    <property type="entry name" value="USP_3"/>
    <property type="match status" value="1"/>
</dbReference>
<dbReference type="SUPFAM" id="SSF54001">
    <property type="entry name" value="Cysteine proteinases"/>
    <property type="match status" value="1"/>
</dbReference>
<feature type="domain" description="USP" evidence="7">
    <location>
        <begin position="2"/>
        <end position="287"/>
    </location>
</feature>
<accession>A0A6C0CR95</accession>
<dbReference type="Pfam" id="PF00443">
    <property type="entry name" value="UCH"/>
    <property type="match status" value="1"/>
</dbReference>
<dbReference type="GO" id="GO:0005634">
    <property type="term" value="C:nucleus"/>
    <property type="evidence" value="ECO:0007669"/>
    <property type="project" value="TreeGrafter"/>
</dbReference>
<dbReference type="GO" id="GO:0016579">
    <property type="term" value="P:protein deubiquitination"/>
    <property type="evidence" value="ECO:0007669"/>
    <property type="project" value="InterPro"/>
</dbReference>